<evidence type="ECO:0000256" key="2">
    <source>
        <dbReference type="ARBA" id="ARBA00004167"/>
    </source>
</evidence>
<evidence type="ECO:0000256" key="13">
    <source>
        <dbReference type="PROSITE-ProRule" id="PRU00175"/>
    </source>
</evidence>
<comment type="catalytic activity">
    <reaction evidence="1">
        <text>S-ubiquitinyl-[E2 ubiquitin-conjugating enzyme]-L-cysteine + [acceptor protein]-L-lysine = [E2 ubiquitin-conjugating enzyme]-L-cysteine + N(6)-ubiquitinyl-[acceptor protein]-L-lysine.</text>
        <dbReference type="EC" id="2.3.2.27"/>
    </reaction>
</comment>
<keyword evidence="11 15" id="KW-1133">Transmembrane helix</keyword>
<dbReference type="CDD" id="cd16461">
    <property type="entry name" value="RING-H2_EL5-like"/>
    <property type="match status" value="1"/>
</dbReference>
<dbReference type="SUPFAM" id="SSF57850">
    <property type="entry name" value="RING/U-box"/>
    <property type="match status" value="1"/>
</dbReference>
<feature type="transmembrane region" description="Helical" evidence="15">
    <location>
        <begin position="47"/>
        <end position="68"/>
    </location>
</feature>
<protein>
    <recommendedName>
        <fullName evidence="4">RING-type E3 ubiquitin transferase</fullName>
        <ecNumber evidence="4">2.3.2.27</ecNumber>
    </recommendedName>
</protein>
<reference evidence="17" key="1">
    <citation type="submission" date="2020-02" db="EMBL/GenBank/DDBJ databases">
        <authorList>
            <person name="Scholz U."/>
            <person name="Mascher M."/>
            <person name="Fiebig A."/>
        </authorList>
    </citation>
    <scope>NUCLEOTIDE SEQUENCE</scope>
</reference>
<evidence type="ECO:0000259" key="16">
    <source>
        <dbReference type="PROSITE" id="PS50089"/>
    </source>
</evidence>
<dbReference type="PANTHER" id="PTHR46913:SF1">
    <property type="entry name" value="RING-H2 FINGER PROTEIN ATL16"/>
    <property type="match status" value="1"/>
</dbReference>
<dbReference type="PANTHER" id="PTHR46913">
    <property type="entry name" value="RING-H2 FINGER PROTEIN ATL16"/>
    <property type="match status" value="1"/>
</dbReference>
<feature type="region of interest" description="Disordered" evidence="14">
    <location>
        <begin position="1"/>
        <end position="40"/>
    </location>
</feature>
<keyword evidence="12 15" id="KW-0472">Membrane</keyword>
<feature type="domain" description="RING-type" evidence="16">
    <location>
        <begin position="132"/>
        <end position="174"/>
    </location>
</feature>
<sequence>MRGSNRRLLDESQESPARPASNGTQAGTDEPRVSPDREPVQFDSSSMAVTVLVLLTALFFLGFFSVYARRFFASNYHDAGEPHQRPRRAQLPPYRGWPALSSSSSAAGLDPLAVRALPLLSYSGSGKEQDGCVVCLSAFEEKETVRAIPSCGHVFHPCCIDSWLICHGSCPLCRSTELFGMSSQWEVRVGVGDVGDDDGAGSGNGADAELERARETDAHVRIPAEGGGSGQERREMRNELARLGRSDSWRLPPDRGPSIISRSHSF</sequence>
<dbReference type="EMBL" id="LR746265">
    <property type="protein sequence ID" value="CAA7390870.1"/>
    <property type="molecule type" value="Genomic_DNA"/>
</dbReference>
<dbReference type="GO" id="GO:0016567">
    <property type="term" value="P:protein ubiquitination"/>
    <property type="evidence" value="ECO:0007669"/>
    <property type="project" value="InterPro"/>
</dbReference>
<keyword evidence="6 15" id="KW-0812">Transmembrane</keyword>
<evidence type="ECO:0000256" key="7">
    <source>
        <dbReference type="ARBA" id="ARBA00022723"/>
    </source>
</evidence>
<accession>A0A7I8K1P5</accession>
<evidence type="ECO:0000256" key="5">
    <source>
        <dbReference type="ARBA" id="ARBA00022679"/>
    </source>
</evidence>
<dbReference type="Pfam" id="PF13639">
    <property type="entry name" value="zf-RING_2"/>
    <property type="match status" value="1"/>
</dbReference>
<comment type="pathway">
    <text evidence="3">Protein modification; protein ubiquitination.</text>
</comment>
<keyword evidence="5" id="KW-0808">Transferase</keyword>
<evidence type="ECO:0000256" key="10">
    <source>
        <dbReference type="ARBA" id="ARBA00022833"/>
    </source>
</evidence>
<dbReference type="GO" id="GO:0008270">
    <property type="term" value="F:zinc ion binding"/>
    <property type="evidence" value="ECO:0007669"/>
    <property type="project" value="UniProtKB-KW"/>
</dbReference>
<dbReference type="GO" id="GO:0061630">
    <property type="term" value="F:ubiquitin protein ligase activity"/>
    <property type="evidence" value="ECO:0007669"/>
    <property type="project" value="UniProtKB-EC"/>
</dbReference>
<gene>
    <name evidence="17" type="ORF">SI8410_02002289</name>
</gene>
<evidence type="ECO:0000256" key="11">
    <source>
        <dbReference type="ARBA" id="ARBA00022989"/>
    </source>
</evidence>
<dbReference type="AlphaFoldDB" id="A0A7I8K1P5"/>
<evidence type="ECO:0000256" key="4">
    <source>
        <dbReference type="ARBA" id="ARBA00012483"/>
    </source>
</evidence>
<keyword evidence="18" id="KW-1185">Reference proteome</keyword>
<dbReference type="Gene3D" id="3.30.40.10">
    <property type="entry name" value="Zinc/RING finger domain, C3HC4 (zinc finger)"/>
    <property type="match status" value="1"/>
</dbReference>
<dbReference type="OrthoDB" id="8062037at2759"/>
<evidence type="ECO:0000313" key="17">
    <source>
        <dbReference type="EMBL" id="CAA7390870.1"/>
    </source>
</evidence>
<evidence type="ECO:0000256" key="15">
    <source>
        <dbReference type="SAM" id="Phobius"/>
    </source>
</evidence>
<comment type="subcellular location">
    <subcellularLocation>
        <location evidence="2">Membrane</location>
        <topology evidence="2">Single-pass membrane protein</topology>
    </subcellularLocation>
</comment>
<evidence type="ECO:0000256" key="1">
    <source>
        <dbReference type="ARBA" id="ARBA00000900"/>
    </source>
</evidence>
<feature type="region of interest" description="Disordered" evidence="14">
    <location>
        <begin position="220"/>
        <end position="266"/>
    </location>
</feature>
<dbReference type="InterPro" id="IPR013083">
    <property type="entry name" value="Znf_RING/FYVE/PHD"/>
</dbReference>
<organism evidence="17 18">
    <name type="scientific">Spirodela intermedia</name>
    <name type="common">Intermediate duckweed</name>
    <dbReference type="NCBI Taxonomy" id="51605"/>
    <lineage>
        <taxon>Eukaryota</taxon>
        <taxon>Viridiplantae</taxon>
        <taxon>Streptophyta</taxon>
        <taxon>Embryophyta</taxon>
        <taxon>Tracheophyta</taxon>
        <taxon>Spermatophyta</taxon>
        <taxon>Magnoliopsida</taxon>
        <taxon>Liliopsida</taxon>
        <taxon>Araceae</taxon>
        <taxon>Lemnoideae</taxon>
        <taxon>Spirodela</taxon>
    </lineage>
</organism>
<proteinExistence type="predicted"/>
<feature type="region of interest" description="Disordered" evidence="14">
    <location>
        <begin position="195"/>
        <end position="214"/>
    </location>
</feature>
<dbReference type="EC" id="2.3.2.27" evidence="4"/>
<keyword evidence="7" id="KW-0479">Metal-binding</keyword>
<evidence type="ECO:0000313" key="18">
    <source>
        <dbReference type="Proteomes" id="UP000663760"/>
    </source>
</evidence>
<dbReference type="SMART" id="SM00184">
    <property type="entry name" value="RING"/>
    <property type="match status" value="1"/>
</dbReference>
<dbReference type="GO" id="GO:0016020">
    <property type="term" value="C:membrane"/>
    <property type="evidence" value="ECO:0007669"/>
    <property type="project" value="UniProtKB-SubCell"/>
</dbReference>
<evidence type="ECO:0000256" key="9">
    <source>
        <dbReference type="ARBA" id="ARBA00022786"/>
    </source>
</evidence>
<evidence type="ECO:0000256" key="6">
    <source>
        <dbReference type="ARBA" id="ARBA00022692"/>
    </source>
</evidence>
<evidence type="ECO:0000256" key="12">
    <source>
        <dbReference type="ARBA" id="ARBA00023136"/>
    </source>
</evidence>
<name>A0A7I8K1P5_SPIIN</name>
<keyword evidence="8 13" id="KW-0863">Zinc-finger</keyword>
<dbReference type="Proteomes" id="UP000663760">
    <property type="component" value="Chromosome 2"/>
</dbReference>
<dbReference type="InterPro" id="IPR001841">
    <property type="entry name" value="Znf_RING"/>
</dbReference>
<dbReference type="PROSITE" id="PS50089">
    <property type="entry name" value="ZF_RING_2"/>
    <property type="match status" value="1"/>
</dbReference>
<keyword evidence="10" id="KW-0862">Zinc</keyword>
<keyword evidence="9" id="KW-0833">Ubl conjugation pathway</keyword>
<evidence type="ECO:0000256" key="8">
    <source>
        <dbReference type="ARBA" id="ARBA00022771"/>
    </source>
</evidence>
<feature type="compositionally biased region" description="Basic and acidic residues" evidence="14">
    <location>
        <begin position="231"/>
        <end position="248"/>
    </location>
</feature>
<dbReference type="InterPro" id="IPR044600">
    <property type="entry name" value="ATL1/ATL16-like"/>
</dbReference>
<evidence type="ECO:0000256" key="3">
    <source>
        <dbReference type="ARBA" id="ARBA00004906"/>
    </source>
</evidence>
<feature type="compositionally biased region" description="Basic and acidic residues" evidence="14">
    <location>
        <begin position="29"/>
        <end position="40"/>
    </location>
</feature>
<evidence type="ECO:0000256" key="14">
    <source>
        <dbReference type="SAM" id="MobiDB-lite"/>
    </source>
</evidence>